<evidence type="ECO:0000313" key="2">
    <source>
        <dbReference type="EMBL" id="SKB69584.1"/>
    </source>
</evidence>
<dbReference type="Gene3D" id="3.30.565.10">
    <property type="entry name" value="Histidine kinase-like ATPase, C-terminal domain"/>
    <property type="match status" value="1"/>
</dbReference>
<evidence type="ECO:0000259" key="1">
    <source>
        <dbReference type="Pfam" id="PF25794"/>
    </source>
</evidence>
<protein>
    <recommendedName>
        <fullName evidence="1">Sacsin/Nov domain-containing protein</fullName>
    </recommendedName>
</protein>
<dbReference type="EMBL" id="FUZA01000002">
    <property type="protein sequence ID" value="SKB69584.1"/>
    <property type="molecule type" value="Genomic_DNA"/>
</dbReference>
<dbReference type="PANTHER" id="PTHR32387:SF0">
    <property type="entry name" value="PROTEIN NO VEIN"/>
    <property type="match status" value="1"/>
</dbReference>
<dbReference type="RefSeq" id="WP_082214115.1">
    <property type="nucleotide sequence ID" value="NZ_FUZA01000002.1"/>
</dbReference>
<name>A0A1T5DD01_9BACT</name>
<gene>
    <name evidence="2" type="ORF">SAMN05660293_01536</name>
</gene>
<proteinExistence type="predicted"/>
<dbReference type="InterPro" id="IPR052957">
    <property type="entry name" value="Auxin_embryo_med"/>
</dbReference>
<dbReference type="Proteomes" id="UP000190897">
    <property type="component" value="Unassembled WGS sequence"/>
</dbReference>
<dbReference type="OrthoDB" id="1062081at2"/>
<sequence length="1061" mass="122293">MLKTLPQSDLEYKEILRTLWNLDIDNNELIGTYSLSKTGSAGFLSNCTSIGGRRLKYPEDKYPLSVMVPENVQEEMVVGERYRFKVQFAALQRRLKFHPYLLTILTDSLSLIGNKASVQTSIPPQVARDLSEVIQEIYKEKLDQNYPNNVIDIAEAVEALAIDIYSENKRFIYELIQNADDAATKFGSELVIETKAGFVILSHNGKPFDEKDLRGLCGIGRGTKRDDETKTGYKGIGFKSVFGQRDGLVFVKSKDLLFRFDKTYMQANGWNKRWGNQSVWERANSSKFKSPWQLIPILSESSNHFEVDEILNNENFTVKTAIKVENETELTKDINELFDDARFLLFLRKIHKVTFRHQSSSIIIKKESHAQKDKMFSLLKNENVISSWYLKTMNHPIPSNIRQGLRDDSKSPKKLQEMDRAELSFAFLLGNDLSSIQVLKKVDSCIFTYLPTTVKEFEFPFLVNANFLVDAGREKLHKDRIWNQWLFKVIGYELIKCCADFTSIEELKCDFVKGLVPAYFPNGNKLMEWFNDGLQVGFDKIKFIPNRNGDLALLSEIVIDKVNLIGHEVTNLDSISAFVNANSAGDFVVNDNILPPFTDFDKLINFGAKTFSDEDLKLFFQSDFFLSTHQIEQNFNLLMFLKELDRGSVNGEWNYIIRNNTYIFSDNDSLEKIPLVCFPLKVYKTDFGAEMTLIHSKVFELISRNPDVLAWLKSFDVKEPSEIAYLEKEIIGKFDTAINEENFIEVTEFILKMHLAKKLLKNHYDQLQDLPLKTNNKFCKAKDSFLHKDYNPTINFSEYLSGLNVLSEIYIGNYNANEWKSFLSLINVGDDIRLIENYHLSTLDINTKYLNDALVFAKTGHTYPHLINKTNPYGTAIPVFINYFTFFTKITHFSYSEIFWNRIVNIYSVSIVGSQAVTQNYGADRKQFVYKLNSVKISSLDSMGWGYYPNNRTYIPSYIFWQLKNVACIPTNQGNCRLADEVYTNSERIKSLGGKYLPIVQIEKELSKEWVQLIGLKSKLSLTEYLELLTSICHDTNKNNEVKYDNIERIGLIYNELIDIV</sequence>
<organism evidence="2 3">
    <name type="scientific">Dyadobacter psychrophilus</name>
    <dbReference type="NCBI Taxonomy" id="651661"/>
    <lineage>
        <taxon>Bacteria</taxon>
        <taxon>Pseudomonadati</taxon>
        <taxon>Bacteroidota</taxon>
        <taxon>Cytophagia</taxon>
        <taxon>Cytophagales</taxon>
        <taxon>Spirosomataceae</taxon>
        <taxon>Dyadobacter</taxon>
    </lineage>
</organism>
<reference evidence="3" key="1">
    <citation type="submission" date="2017-02" db="EMBL/GenBank/DDBJ databases">
        <authorList>
            <person name="Varghese N."/>
            <person name="Submissions S."/>
        </authorList>
    </citation>
    <scope>NUCLEOTIDE SEQUENCE [LARGE SCALE GENOMIC DNA]</scope>
    <source>
        <strain evidence="3">DSM 22270</strain>
    </source>
</reference>
<accession>A0A1T5DD01</accession>
<feature type="domain" description="Sacsin/Nov" evidence="1">
    <location>
        <begin position="163"/>
        <end position="360"/>
    </location>
</feature>
<keyword evidence="3" id="KW-1185">Reference proteome</keyword>
<dbReference type="AlphaFoldDB" id="A0A1T5DD01"/>
<dbReference type="InterPro" id="IPR058210">
    <property type="entry name" value="SACS/Nov_dom"/>
</dbReference>
<dbReference type="InterPro" id="IPR036890">
    <property type="entry name" value="HATPase_C_sf"/>
</dbReference>
<dbReference type="SUPFAM" id="SSF55874">
    <property type="entry name" value="ATPase domain of HSP90 chaperone/DNA topoisomerase II/histidine kinase"/>
    <property type="match status" value="1"/>
</dbReference>
<evidence type="ECO:0000313" key="3">
    <source>
        <dbReference type="Proteomes" id="UP000190897"/>
    </source>
</evidence>
<dbReference type="PANTHER" id="PTHR32387">
    <property type="entry name" value="WU:FJ29H11"/>
    <property type="match status" value="1"/>
</dbReference>
<dbReference type="NCBIfam" id="NF047352">
    <property type="entry name" value="P_loop_sacsin"/>
    <property type="match status" value="1"/>
</dbReference>
<dbReference type="STRING" id="651661.SAMN05660293_01536"/>
<dbReference type="Pfam" id="PF25794">
    <property type="entry name" value="SACS"/>
    <property type="match status" value="1"/>
</dbReference>